<keyword evidence="3" id="KW-1185">Reference proteome</keyword>
<organism evidence="2 3">
    <name type="scientific">Blyttiomyces helicus</name>
    <dbReference type="NCBI Taxonomy" id="388810"/>
    <lineage>
        <taxon>Eukaryota</taxon>
        <taxon>Fungi</taxon>
        <taxon>Fungi incertae sedis</taxon>
        <taxon>Chytridiomycota</taxon>
        <taxon>Chytridiomycota incertae sedis</taxon>
        <taxon>Chytridiomycetes</taxon>
        <taxon>Chytridiomycetes incertae sedis</taxon>
        <taxon>Blyttiomyces</taxon>
    </lineage>
</organism>
<name>A0A4P9WMN1_9FUNG</name>
<sequence>MDIFRNLNRFPFVSEHLPMARNATARMGRVNFMFDEFGEEGMRRSMPEKVVRLGTMMRVIQSYFIHAMQWHAPSFPILGRRVGGPKVRDMLESPKSVHRETSCPSMEETRRLSASALSMIRASFLWPGSTTMFRSRRICVTSGDTASTFAGRRRAIQPETKNQRGLIGSCGGVLWRRYHALDCFQDERYVTEEAVRAEFNKIFDTVDGDRGVGYLDNERHFGDGVNLRQKLCSFFAVSKKEVWTRRDQAAYLARNDNMASQSSLTLYVFPSRRLVINAFKMHHRASRNVALTQSANALMLQPEAPVTKHIPHEHITPEVCRDRLPAGDEIAPQNVRRQRVRGQAGSATVPGWALLRHHVTTEESIPRIFARIAAIHDEIVETCLYVLVPPMTEQKRKVEHGTGAPTAAGELDRPVRSPPSELITSVGTNDLLAVFMIAVEESTLGRALSHQNGIRWGAEMGKNAVRADGGHLFDGSIRVEAGETVKDGRQDAVVTVGIKPLLRAGGMKGLGLALVHSGNNGNLQAGADER</sequence>
<dbReference type="Proteomes" id="UP000269721">
    <property type="component" value="Unassembled WGS sequence"/>
</dbReference>
<protein>
    <submittedName>
        <fullName evidence="2">Uncharacterized protein</fullName>
    </submittedName>
</protein>
<dbReference type="EMBL" id="KZ994635">
    <property type="protein sequence ID" value="RKO92440.1"/>
    <property type="molecule type" value="Genomic_DNA"/>
</dbReference>
<dbReference type="AlphaFoldDB" id="A0A4P9WMN1"/>
<evidence type="ECO:0000313" key="2">
    <source>
        <dbReference type="EMBL" id="RKO92440.1"/>
    </source>
</evidence>
<gene>
    <name evidence="2" type="ORF">BDK51DRAFT_38053</name>
</gene>
<feature type="region of interest" description="Disordered" evidence="1">
    <location>
        <begin position="397"/>
        <end position="418"/>
    </location>
</feature>
<proteinExistence type="predicted"/>
<accession>A0A4P9WMN1</accession>
<evidence type="ECO:0000313" key="3">
    <source>
        <dbReference type="Proteomes" id="UP000269721"/>
    </source>
</evidence>
<reference evidence="3" key="1">
    <citation type="journal article" date="2018" name="Nat. Microbiol.">
        <title>Leveraging single-cell genomics to expand the fungal tree of life.</title>
        <authorList>
            <person name="Ahrendt S.R."/>
            <person name="Quandt C.A."/>
            <person name="Ciobanu D."/>
            <person name="Clum A."/>
            <person name="Salamov A."/>
            <person name="Andreopoulos B."/>
            <person name="Cheng J.F."/>
            <person name="Woyke T."/>
            <person name="Pelin A."/>
            <person name="Henrissat B."/>
            <person name="Reynolds N.K."/>
            <person name="Benny G.L."/>
            <person name="Smith M.E."/>
            <person name="James T.Y."/>
            <person name="Grigoriev I.V."/>
        </authorList>
    </citation>
    <scope>NUCLEOTIDE SEQUENCE [LARGE SCALE GENOMIC DNA]</scope>
</reference>
<evidence type="ECO:0000256" key="1">
    <source>
        <dbReference type="SAM" id="MobiDB-lite"/>
    </source>
</evidence>